<protein>
    <recommendedName>
        <fullName evidence="4">Pilus assembly protein</fullName>
    </recommendedName>
</protein>
<comment type="caution">
    <text evidence="2">The sequence shown here is derived from an EMBL/GenBank/DDBJ whole genome shotgun (WGS) entry which is preliminary data.</text>
</comment>
<dbReference type="EMBL" id="QXGH01000012">
    <property type="protein sequence ID" value="RHW27610.1"/>
    <property type="molecule type" value="Genomic_DNA"/>
</dbReference>
<evidence type="ECO:0008006" key="4">
    <source>
        <dbReference type="Google" id="ProtNLM"/>
    </source>
</evidence>
<sequence length="149" mass="15782">MTRGRRDQRGSAIVELVWLGILLLVPLLWIVLSVSQVQQGAFGVTAAARAAGRAYALAPDDGSGQRAAEEVARRALADQGLEDAPLRVIVTCTPYPRDCHNGTSVITVRIRSSVELPLLPDALGGGQPTFALDATHTVPIGRYQEVGGD</sequence>
<reference evidence="2 3" key="1">
    <citation type="submission" date="2018-09" db="EMBL/GenBank/DDBJ databases">
        <title>Genome sequencing of Nocardioides immobilis CCTCC AB 2017083 for comparison to Nocardioides silvaticus.</title>
        <authorList>
            <person name="Li C."/>
            <person name="Wang G."/>
        </authorList>
    </citation>
    <scope>NUCLEOTIDE SEQUENCE [LARGE SCALE GENOMIC DNA]</scope>
    <source>
        <strain evidence="2 3">CCTCC AB 2017083</strain>
    </source>
</reference>
<evidence type="ECO:0000256" key="1">
    <source>
        <dbReference type="SAM" id="Phobius"/>
    </source>
</evidence>
<evidence type="ECO:0000313" key="2">
    <source>
        <dbReference type="EMBL" id="RHW27610.1"/>
    </source>
</evidence>
<name>A0A417Y4L9_9ACTN</name>
<dbReference type="RefSeq" id="WP_118924428.1">
    <property type="nucleotide sequence ID" value="NZ_QXGH01000012.1"/>
</dbReference>
<proteinExistence type="predicted"/>
<dbReference type="OrthoDB" id="3746929at2"/>
<keyword evidence="1" id="KW-0812">Transmembrane</keyword>
<organism evidence="2 3">
    <name type="scientific">Nocardioides immobilis</name>
    <dbReference type="NCBI Taxonomy" id="2049295"/>
    <lineage>
        <taxon>Bacteria</taxon>
        <taxon>Bacillati</taxon>
        <taxon>Actinomycetota</taxon>
        <taxon>Actinomycetes</taxon>
        <taxon>Propionibacteriales</taxon>
        <taxon>Nocardioidaceae</taxon>
        <taxon>Nocardioides</taxon>
    </lineage>
</organism>
<dbReference type="AlphaFoldDB" id="A0A417Y4L9"/>
<keyword evidence="3" id="KW-1185">Reference proteome</keyword>
<keyword evidence="1" id="KW-0472">Membrane</keyword>
<accession>A0A417Y4L9</accession>
<gene>
    <name evidence="2" type="ORF">D0Z08_07990</name>
</gene>
<feature type="transmembrane region" description="Helical" evidence="1">
    <location>
        <begin position="12"/>
        <end position="32"/>
    </location>
</feature>
<evidence type="ECO:0000313" key="3">
    <source>
        <dbReference type="Proteomes" id="UP000283644"/>
    </source>
</evidence>
<dbReference type="Proteomes" id="UP000283644">
    <property type="component" value="Unassembled WGS sequence"/>
</dbReference>
<keyword evidence="1" id="KW-1133">Transmembrane helix</keyword>